<protein>
    <submittedName>
        <fullName evidence="1">Proteolipid membrane potential modulator protein</fullName>
    </submittedName>
</protein>
<accession>A0ACB7W7R8</accession>
<sequence length="174" mass="18903">MAFKGFLSFICCPFRVCKDITMCCCSICENTSKVCTKLSTCCCNLCTNTTICCSNVSEKAGKCSCKLCETTCSCCADCCTKLYSLCCTADVWMQIFSCCNCCCPNSAGDGDQSSGAMAVITATHFPPIGVFMKYQFGIEFWICLLLTTIGYLPGMFYAIYILSPKVLPSLTVDI</sequence>
<reference evidence="2" key="1">
    <citation type="journal article" date="2022" name="Nat. Commun.">
        <title>Chromosome evolution and the genetic basis of agronomically important traits in greater yam.</title>
        <authorList>
            <person name="Bredeson J.V."/>
            <person name="Lyons J.B."/>
            <person name="Oniyinde I.O."/>
            <person name="Okereke N.R."/>
            <person name="Kolade O."/>
            <person name="Nnabue I."/>
            <person name="Nwadili C.O."/>
            <person name="Hribova E."/>
            <person name="Parker M."/>
            <person name="Nwogha J."/>
            <person name="Shu S."/>
            <person name="Carlson J."/>
            <person name="Kariba R."/>
            <person name="Muthemba S."/>
            <person name="Knop K."/>
            <person name="Barton G.J."/>
            <person name="Sherwood A.V."/>
            <person name="Lopez-Montes A."/>
            <person name="Asiedu R."/>
            <person name="Jamnadass R."/>
            <person name="Muchugi A."/>
            <person name="Goodstein D."/>
            <person name="Egesi C.N."/>
            <person name="Featherston J."/>
            <person name="Asfaw A."/>
            <person name="Simpson G.G."/>
            <person name="Dolezel J."/>
            <person name="Hendre P.S."/>
            <person name="Van Deynze A."/>
            <person name="Kumar P.L."/>
            <person name="Obidiegwu J.E."/>
            <person name="Bhattacharjee R."/>
            <person name="Rokhsar D.S."/>
        </authorList>
    </citation>
    <scope>NUCLEOTIDE SEQUENCE [LARGE SCALE GENOMIC DNA]</scope>
    <source>
        <strain evidence="2">cv. TDa95/00328</strain>
    </source>
</reference>
<keyword evidence="2" id="KW-1185">Reference proteome</keyword>
<evidence type="ECO:0000313" key="2">
    <source>
        <dbReference type="Proteomes" id="UP000827976"/>
    </source>
</evidence>
<organism evidence="1 2">
    <name type="scientific">Dioscorea alata</name>
    <name type="common">Purple yam</name>
    <dbReference type="NCBI Taxonomy" id="55571"/>
    <lineage>
        <taxon>Eukaryota</taxon>
        <taxon>Viridiplantae</taxon>
        <taxon>Streptophyta</taxon>
        <taxon>Embryophyta</taxon>
        <taxon>Tracheophyta</taxon>
        <taxon>Spermatophyta</taxon>
        <taxon>Magnoliopsida</taxon>
        <taxon>Liliopsida</taxon>
        <taxon>Dioscoreales</taxon>
        <taxon>Dioscoreaceae</taxon>
        <taxon>Dioscorea</taxon>
    </lineage>
</organism>
<name>A0ACB7W7R8_DIOAL</name>
<proteinExistence type="predicted"/>
<dbReference type="Proteomes" id="UP000827976">
    <property type="component" value="Chromosome 5"/>
</dbReference>
<gene>
    <name evidence="1" type="ORF">IHE45_05G184900</name>
</gene>
<dbReference type="EMBL" id="CM037015">
    <property type="protein sequence ID" value="KAH7683456.1"/>
    <property type="molecule type" value="Genomic_DNA"/>
</dbReference>
<comment type="caution">
    <text evidence="1">The sequence shown here is derived from an EMBL/GenBank/DDBJ whole genome shotgun (WGS) entry which is preliminary data.</text>
</comment>
<evidence type="ECO:0000313" key="1">
    <source>
        <dbReference type="EMBL" id="KAH7683456.1"/>
    </source>
</evidence>